<proteinExistence type="predicted"/>
<evidence type="ECO:0000313" key="2">
    <source>
        <dbReference type="Proteomes" id="UP000366051"/>
    </source>
</evidence>
<reference evidence="2" key="1">
    <citation type="submission" date="2019-11" db="EMBL/GenBank/DDBJ databases">
        <title>Genome sequence of Heliorestis convoluta strain HH, an alkaliphilic and minimalistic phototrophic bacterium from a soda lake in Egypt.</title>
        <authorList>
            <person name="Dewey E.D."/>
            <person name="Stokes L.M."/>
            <person name="Burchell B.M."/>
            <person name="Shaffer K.N."/>
            <person name="Huntington A.M."/>
            <person name="Baker J.M."/>
            <person name="Nadendla S."/>
            <person name="Giglio M.G."/>
            <person name="Touchman J.W."/>
            <person name="Blankenship R.E."/>
            <person name="Madigan M.T."/>
            <person name="Sattley W.M."/>
        </authorList>
    </citation>
    <scope>NUCLEOTIDE SEQUENCE [LARGE SCALE GENOMIC DNA]</scope>
    <source>
        <strain evidence="2">HH</strain>
    </source>
</reference>
<name>A0A5Q2MXY5_9FIRM</name>
<dbReference type="OrthoDB" id="3034984at2"/>
<dbReference type="KEGG" id="hcv:FTV88_0572"/>
<protein>
    <submittedName>
        <fullName evidence="1">Uncharacterized protein</fullName>
    </submittedName>
</protein>
<dbReference type="RefSeq" id="WP_153724266.1">
    <property type="nucleotide sequence ID" value="NZ_CP045875.1"/>
</dbReference>
<accession>A0A5Q2MXY5</accession>
<gene>
    <name evidence="1" type="ORF">FTV88_0572</name>
</gene>
<organism evidence="1 2">
    <name type="scientific">Heliorestis convoluta</name>
    <dbReference type="NCBI Taxonomy" id="356322"/>
    <lineage>
        <taxon>Bacteria</taxon>
        <taxon>Bacillati</taxon>
        <taxon>Bacillota</taxon>
        <taxon>Clostridia</taxon>
        <taxon>Eubacteriales</taxon>
        <taxon>Heliobacteriaceae</taxon>
        <taxon>Heliorestis</taxon>
    </lineage>
</organism>
<dbReference type="AlphaFoldDB" id="A0A5Q2MXY5"/>
<dbReference type="EMBL" id="CP045875">
    <property type="protein sequence ID" value="QGG46751.1"/>
    <property type="molecule type" value="Genomic_DNA"/>
</dbReference>
<dbReference type="Proteomes" id="UP000366051">
    <property type="component" value="Chromosome"/>
</dbReference>
<evidence type="ECO:0000313" key="1">
    <source>
        <dbReference type="EMBL" id="QGG46751.1"/>
    </source>
</evidence>
<sequence length="106" mass="12521">MRGLMSVINQLEVRGNAEERLIYQLVDLSVIKYRGEQENAFTPEIEKALENVIRGFIWLYEKGLSLESNPRDHMNASEEAFYDQFLDDFSLFNDFMRKNMHLKPTD</sequence>
<keyword evidence="2" id="KW-1185">Reference proteome</keyword>